<gene>
    <name evidence="2" type="ORF">LCGC14_1424780</name>
</gene>
<sequence>MGIISNKKSNKKYSYKLFSEWLKTRRRRLGAVLLLILVISFSFFPFWLWQFESKDISIEQYVEWGGLSFDGVNTPAENIEVRLYEGATLLGTAYTDVSGMAIFFVDSWEANATYNTVIFHNNAEGYPNTVVDLDNDGEYDLITEVGFNSLRINFASLVQWSTAIPIGLATIDIYQDGVYLGDFTTDASGLTEANLMLVYGEYSFLYGGQWSIANITMDKNTTPLSQTYTISIESITIIIYILGILICHNQKTRISVKIFKKQKRFDIANYTVILITNYSKFKI</sequence>
<feature type="transmembrane region" description="Helical" evidence="1">
    <location>
        <begin position="29"/>
        <end position="49"/>
    </location>
</feature>
<organism evidence="2">
    <name type="scientific">marine sediment metagenome</name>
    <dbReference type="NCBI Taxonomy" id="412755"/>
    <lineage>
        <taxon>unclassified sequences</taxon>
        <taxon>metagenomes</taxon>
        <taxon>ecological metagenomes</taxon>
    </lineage>
</organism>
<accession>A0A0F9MS17</accession>
<evidence type="ECO:0000256" key="1">
    <source>
        <dbReference type="SAM" id="Phobius"/>
    </source>
</evidence>
<dbReference type="EMBL" id="LAZR01009539">
    <property type="protein sequence ID" value="KKM72012.1"/>
    <property type="molecule type" value="Genomic_DNA"/>
</dbReference>
<dbReference type="AlphaFoldDB" id="A0A0F9MS17"/>
<keyword evidence="1" id="KW-1133">Transmembrane helix</keyword>
<protein>
    <submittedName>
        <fullName evidence="2">Uncharacterized protein</fullName>
    </submittedName>
</protein>
<reference evidence="2" key="1">
    <citation type="journal article" date="2015" name="Nature">
        <title>Complex archaea that bridge the gap between prokaryotes and eukaryotes.</title>
        <authorList>
            <person name="Spang A."/>
            <person name="Saw J.H."/>
            <person name="Jorgensen S.L."/>
            <person name="Zaremba-Niedzwiedzka K."/>
            <person name="Martijn J."/>
            <person name="Lind A.E."/>
            <person name="van Eijk R."/>
            <person name="Schleper C."/>
            <person name="Guy L."/>
            <person name="Ettema T.J."/>
        </authorList>
    </citation>
    <scope>NUCLEOTIDE SEQUENCE</scope>
</reference>
<keyword evidence="1" id="KW-0472">Membrane</keyword>
<feature type="transmembrane region" description="Helical" evidence="1">
    <location>
        <begin position="228"/>
        <end position="247"/>
    </location>
</feature>
<evidence type="ECO:0000313" key="2">
    <source>
        <dbReference type="EMBL" id="KKM72012.1"/>
    </source>
</evidence>
<proteinExistence type="predicted"/>
<name>A0A0F9MS17_9ZZZZ</name>
<comment type="caution">
    <text evidence="2">The sequence shown here is derived from an EMBL/GenBank/DDBJ whole genome shotgun (WGS) entry which is preliminary data.</text>
</comment>
<keyword evidence="1" id="KW-0812">Transmembrane</keyword>